<accession>A0ABP4H457</accession>
<dbReference type="EMBL" id="BAAALF010000087">
    <property type="protein sequence ID" value="GAA1249579.1"/>
    <property type="molecule type" value="Genomic_DNA"/>
</dbReference>
<gene>
    <name evidence="2" type="ORF">GCM10009665_45460</name>
</gene>
<evidence type="ECO:0000313" key="2">
    <source>
        <dbReference type="EMBL" id="GAA1249579.1"/>
    </source>
</evidence>
<organism evidence="2 3">
    <name type="scientific">Kitasatospora nipponensis</name>
    <dbReference type="NCBI Taxonomy" id="258049"/>
    <lineage>
        <taxon>Bacteria</taxon>
        <taxon>Bacillati</taxon>
        <taxon>Actinomycetota</taxon>
        <taxon>Actinomycetes</taxon>
        <taxon>Kitasatosporales</taxon>
        <taxon>Streptomycetaceae</taxon>
        <taxon>Kitasatospora</taxon>
    </lineage>
</organism>
<dbReference type="Proteomes" id="UP001500037">
    <property type="component" value="Unassembled WGS sequence"/>
</dbReference>
<proteinExistence type="predicted"/>
<reference evidence="3" key="1">
    <citation type="journal article" date="2019" name="Int. J. Syst. Evol. Microbiol.">
        <title>The Global Catalogue of Microorganisms (GCM) 10K type strain sequencing project: providing services to taxonomists for standard genome sequencing and annotation.</title>
        <authorList>
            <consortium name="The Broad Institute Genomics Platform"/>
            <consortium name="The Broad Institute Genome Sequencing Center for Infectious Disease"/>
            <person name="Wu L."/>
            <person name="Ma J."/>
        </authorList>
    </citation>
    <scope>NUCLEOTIDE SEQUENCE [LARGE SCALE GENOMIC DNA]</scope>
    <source>
        <strain evidence="3">JCM 13004</strain>
    </source>
</reference>
<feature type="region of interest" description="Disordered" evidence="1">
    <location>
        <begin position="71"/>
        <end position="176"/>
    </location>
</feature>
<keyword evidence="3" id="KW-1185">Reference proteome</keyword>
<evidence type="ECO:0000256" key="1">
    <source>
        <dbReference type="SAM" id="MobiDB-lite"/>
    </source>
</evidence>
<comment type="caution">
    <text evidence="2">The sequence shown here is derived from an EMBL/GenBank/DDBJ whole genome shotgun (WGS) entry which is preliminary data.</text>
</comment>
<protein>
    <submittedName>
        <fullName evidence="2">Uncharacterized protein</fullName>
    </submittedName>
</protein>
<name>A0ABP4H457_9ACTN</name>
<sequence>MQMERVGLIHRYTGCDGKRYLHYLTWDRHQKIDKPSLSRLPACPHCAPERCGFCKGPCVQRADASAADPLRVGAASSNSPRGFDEASANAPGVLDRPVEPSPAPPAAALPATGAAPDTLLGLGQAPVSPPRKAAGQATFVEASPKAPRNLPEPSTPGSRILDPGSSFPTGREAPDATASASQLVGEYVATCVERPPASVLAHLGKVVKNLLAEGIAAEQVRVGLRRFAEIQGHPSRLPSLVNDAMNARSAGLARPGFRPNVPAHQAWTNPADAAAAYAEEL</sequence>
<evidence type="ECO:0000313" key="3">
    <source>
        <dbReference type="Proteomes" id="UP001500037"/>
    </source>
</evidence>